<dbReference type="InterPro" id="IPR008988">
    <property type="entry name" value="Transcriptional_repressor_C"/>
</dbReference>
<sequence length="90" mass="9713">MFMRIEDLKTGQTASVVKIMETGTHAPEALRLREMGFDEGVEIEVLHRGLIGGCPIALRVGNNVIALRKTATRLLEVSTIPAGIQAEAAE</sequence>
<dbReference type="Pfam" id="PF04023">
    <property type="entry name" value="FeoA"/>
    <property type="match status" value="1"/>
</dbReference>
<gene>
    <name evidence="3" type="ORF">SmB9_34630</name>
</gene>
<reference evidence="3 4" key="1">
    <citation type="submission" date="2018-06" db="EMBL/GenBank/DDBJ databases">
        <title>Complete Genome Sequence of the Microcystin-Degrading Bacterium Sphingosinicella microcystinivorans Strain B-9.</title>
        <authorList>
            <person name="Jin H."/>
            <person name="Nishizawa T."/>
            <person name="Guo Y."/>
            <person name="Nishizawa A."/>
            <person name="Park H."/>
            <person name="Kato H."/>
            <person name="Tsuji K."/>
            <person name="Harada K."/>
        </authorList>
    </citation>
    <scope>NUCLEOTIDE SEQUENCE [LARGE SCALE GENOMIC DNA]</scope>
    <source>
        <strain evidence="3 4">B9</strain>
    </source>
</reference>
<evidence type="ECO:0000259" key="2">
    <source>
        <dbReference type="SMART" id="SM00899"/>
    </source>
</evidence>
<dbReference type="EMBL" id="AP018711">
    <property type="protein sequence ID" value="BBE35805.1"/>
    <property type="molecule type" value="Genomic_DNA"/>
</dbReference>
<dbReference type="PANTHER" id="PTHR42954">
    <property type="entry name" value="FE(2+) TRANSPORT PROTEIN A"/>
    <property type="match status" value="1"/>
</dbReference>
<keyword evidence="1" id="KW-0408">Iron</keyword>
<proteinExistence type="predicted"/>
<dbReference type="KEGG" id="smic:SmB9_34630"/>
<dbReference type="AlphaFoldDB" id="A0AAD1D907"/>
<accession>A0AAD1D907</accession>
<name>A0AAD1D907_SPHMI</name>
<dbReference type="Gene3D" id="2.30.30.90">
    <property type="match status" value="1"/>
</dbReference>
<dbReference type="PANTHER" id="PTHR42954:SF2">
    <property type="entry name" value="FE(2+) TRANSPORT PROTEIN A"/>
    <property type="match status" value="1"/>
</dbReference>
<protein>
    <recommendedName>
        <fullName evidence="2">Ferrous iron transporter FeoA-like domain-containing protein</fullName>
    </recommendedName>
</protein>
<evidence type="ECO:0000313" key="4">
    <source>
        <dbReference type="Proteomes" id="UP000275727"/>
    </source>
</evidence>
<dbReference type="SMART" id="SM00899">
    <property type="entry name" value="FeoA"/>
    <property type="match status" value="1"/>
</dbReference>
<feature type="domain" description="Ferrous iron transporter FeoA-like" evidence="2">
    <location>
        <begin position="3"/>
        <end position="79"/>
    </location>
</feature>
<dbReference type="InterPro" id="IPR038157">
    <property type="entry name" value="FeoA_core_dom"/>
</dbReference>
<organism evidence="3 4">
    <name type="scientific">Sphingosinicella microcystinivorans</name>
    <dbReference type="NCBI Taxonomy" id="335406"/>
    <lineage>
        <taxon>Bacteria</taxon>
        <taxon>Pseudomonadati</taxon>
        <taxon>Pseudomonadota</taxon>
        <taxon>Alphaproteobacteria</taxon>
        <taxon>Sphingomonadales</taxon>
        <taxon>Sphingosinicellaceae</taxon>
        <taxon>Sphingosinicella</taxon>
    </lineage>
</organism>
<evidence type="ECO:0000256" key="1">
    <source>
        <dbReference type="ARBA" id="ARBA00023004"/>
    </source>
</evidence>
<dbReference type="GO" id="GO:0046914">
    <property type="term" value="F:transition metal ion binding"/>
    <property type="evidence" value="ECO:0007669"/>
    <property type="project" value="InterPro"/>
</dbReference>
<dbReference type="InterPro" id="IPR007167">
    <property type="entry name" value="Fe-transptr_FeoA-like"/>
</dbReference>
<dbReference type="SUPFAM" id="SSF50037">
    <property type="entry name" value="C-terminal domain of transcriptional repressors"/>
    <property type="match status" value="1"/>
</dbReference>
<dbReference type="Proteomes" id="UP000275727">
    <property type="component" value="Chromosome"/>
</dbReference>
<dbReference type="InterPro" id="IPR052713">
    <property type="entry name" value="FeoA"/>
</dbReference>
<evidence type="ECO:0000313" key="3">
    <source>
        <dbReference type="EMBL" id="BBE35805.1"/>
    </source>
</evidence>